<dbReference type="PANTHER" id="PTHR45339">
    <property type="entry name" value="HYBRID SIGNAL TRANSDUCTION HISTIDINE KINASE J"/>
    <property type="match status" value="1"/>
</dbReference>
<feature type="modified residue" description="4-aspartylphosphate" evidence="4">
    <location>
        <position position="362"/>
    </location>
</feature>
<dbReference type="FunFam" id="3.40.50.2300:FF:000146">
    <property type="entry name" value="Putative two-component response regulator SSK1p"/>
    <property type="match status" value="1"/>
</dbReference>
<dbReference type="CDD" id="cd17546">
    <property type="entry name" value="REC_hyHK_CKI1_RcsC-like"/>
    <property type="match status" value="1"/>
</dbReference>
<dbReference type="AlphaFoldDB" id="A0A420ICJ7"/>
<comment type="similarity">
    <text evidence="3">Belongs to the SSK1 family.</text>
</comment>
<feature type="coiled-coil region" evidence="5">
    <location>
        <begin position="481"/>
        <end position="511"/>
    </location>
</feature>
<dbReference type="Pfam" id="PF00072">
    <property type="entry name" value="Response_reg"/>
    <property type="match status" value="1"/>
</dbReference>
<dbReference type="InterPro" id="IPR001789">
    <property type="entry name" value="Sig_transdc_resp-reg_receiver"/>
</dbReference>
<feature type="region of interest" description="Disordered" evidence="6">
    <location>
        <begin position="205"/>
        <end position="293"/>
    </location>
</feature>
<evidence type="ECO:0000256" key="2">
    <source>
        <dbReference type="ARBA" id="ARBA00023012"/>
    </source>
</evidence>
<dbReference type="Proteomes" id="UP000285326">
    <property type="component" value="Unassembled WGS sequence"/>
</dbReference>
<feature type="compositionally biased region" description="Polar residues" evidence="6">
    <location>
        <begin position="129"/>
        <end position="153"/>
    </location>
</feature>
<dbReference type="PANTHER" id="PTHR45339:SF1">
    <property type="entry name" value="HYBRID SIGNAL TRANSDUCTION HISTIDINE KINASE J"/>
    <property type="match status" value="1"/>
</dbReference>
<dbReference type="SMART" id="SM00448">
    <property type="entry name" value="REC"/>
    <property type="match status" value="1"/>
</dbReference>
<evidence type="ECO:0000256" key="4">
    <source>
        <dbReference type="PROSITE-ProRule" id="PRU00169"/>
    </source>
</evidence>
<dbReference type="GO" id="GO:0000156">
    <property type="term" value="F:phosphorelay response regulator activity"/>
    <property type="evidence" value="ECO:0007669"/>
    <property type="project" value="UniProtKB-ARBA"/>
</dbReference>
<evidence type="ECO:0000259" key="7">
    <source>
        <dbReference type="PROSITE" id="PS50110"/>
    </source>
</evidence>
<proteinExistence type="inferred from homology"/>
<evidence type="ECO:0000256" key="5">
    <source>
        <dbReference type="SAM" id="Coils"/>
    </source>
</evidence>
<evidence type="ECO:0000313" key="9">
    <source>
        <dbReference type="Proteomes" id="UP000285326"/>
    </source>
</evidence>
<organism evidence="8 9">
    <name type="scientific">Golovinomyces cichoracearum</name>
    <dbReference type="NCBI Taxonomy" id="62708"/>
    <lineage>
        <taxon>Eukaryota</taxon>
        <taxon>Fungi</taxon>
        <taxon>Dikarya</taxon>
        <taxon>Ascomycota</taxon>
        <taxon>Pezizomycotina</taxon>
        <taxon>Leotiomycetes</taxon>
        <taxon>Erysiphales</taxon>
        <taxon>Erysiphaceae</taxon>
        <taxon>Golovinomyces</taxon>
    </lineage>
</organism>
<dbReference type="PROSITE" id="PS50110">
    <property type="entry name" value="RESPONSE_REGULATORY"/>
    <property type="match status" value="1"/>
</dbReference>
<feature type="compositionally biased region" description="Polar residues" evidence="6">
    <location>
        <begin position="205"/>
        <end position="229"/>
    </location>
</feature>
<evidence type="ECO:0000256" key="1">
    <source>
        <dbReference type="ARBA" id="ARBA00022553"/>
    </source>
</evidence>
<name>A0A420ICJ7_9PEZI</name>
<protein>
    <submittedName>
        <fullName evidence="8">Two-component response regulator SSK1p</fullName>
    </submittedName>
</protein>
<evidence type="ECO:0000313" key="8">
    <source>
        <dbReference type="EMBL" id="RKF72251.1"/>
    </source>
</evidence>
<keyword evidence="2" id="KW-0902">Two-component regulatory system</keyword>
<evidence type="ECO:0000256" key="6">
    <source>
        <dbReference type="SAM" id="MobiDB-lite"/>
    </source>
</evidence>
<feature type="compositionally biased region" description="Pro residues" evidence="6">
    <location>
        <begin position="241"/>
        <end position="256"/>
    </location>
</feature>
<feature type="region of interest" description="Disordered" evidence="6">
    <location>
        <begin position="104"/>
        <end position="153"/>
    </location>
</feature>
<gene>
    <name evidence="8" type="ORF">GcM1_248018</name>
</gene>
<dbReference type="Gene3D" id="3.40.50.2300">
    <property type="match status" value="1"/>
</dbReference>
<dbReference type="SUPFAM" id="SSF52172">
    <property type="entry name" value="CheY-like"/>
    <property type="match status" value="1"/>
</dbReference>
<evidence type="ECO:0000256" key="3">
    <source>
        <dbReference type="ARBA" id="ARBA00093463"/>
    </source>
</evidence>
<reference evidence="8 9" key="1">
    <citation type="journal article" date="2018" name="BMC Genomics">
        <title>Comparative genome analyses reveal sequence features reflecting distinct modes of host-adaptation between dicot and monocot powdery mildew.</title>
        <authorList>
            <person name="Wu Y."/>
            <person name="Ma X."/>
            <person name="Pan Z."/>
            <person name="Kale S.D."/>
            <person name="Song Y."/>
            <person name="King H."/>
            <person name="Zhang Q."/>
            <person name="Presley C."/>
            <person name="Deng X."/>
            <person name="Wei C.I."/>
            <person name="Xiao S."/>
        </authorList>
    </citation>
    <scope>NUCLEOTIDE SEQUENCE [LARGE SCALE GENOMIC DNA]</scope>
    <source>
        <strain evidence="8">UMSG1</strain>
    </source>
</reference>
<accession>A0A420ICJ7</accession>
<dbReference type="InterPro" id="IPR011006">
    <property type="entry name" value="CheY-like_superfamily"/>
</dbReference>
<comment type="caution">
    <text evidence="8">The sequence shown here is derived from an EMBL/GenBank/DDBJ whole genome shotgun (WGS) entry which is preliminary data.</text>
</comment>
<feature type="compositionally biased region" description="Low complexity" evidence="6">
    <location>
        <begin position="230"/>
        <end position="240"/>
    </location>
</feature>
<keyword evidence="1 4" id="KW-0597">Phosphoprotein</keyword>
<dbReference type="EMBL" id="MCBS01024889">
    <property type="protein sequence ID" value="RKF72251.1"/>
    <property type="molecule type" value="Genomic_DNA"/>
</dbReference>
<sequence length="520" mass="57763">MTSRKRIWVKRPGASATLVHVQNDDLVDDVRDMILKKYANSLGREFDAPDVVLKVLFRDQERILGPDEMIISVLETYFPKGQSINDALIIDVHRDSIMKPNLQPQRSYHERQPTEAGNEYFPPMPAPSPSQSRPHVISTAMSGQKQHMPQSTYAHSMSVIKTGYVPPLPSPGSITARKFVRDHPRTTSRQNSSSTILNTALTQTGTTQSILSIQSQTRSRAHSNASEKTSAPAKLALSASPAPPAPPAPSAPPPIPVSSDAQVPVEATQSRRIVTPPRVASPRLSRSKKNRKNIGDCSSLRIGMLNGGVPPINVLIVEDNNINLKLLEAFMKRLKVRWQTAVNGKIAVDKWKTGGFHLVLMDIQLPVMSGLQATREIRRLERLNGIGVFSSSASSTAPQDVLDEPTGEDKLPSDALFKSPVIIVALTASSLQSDRHEALAAGCNDFLTKPVNFVWLERKVMEWGCMQALIDFDGWRKWRDFSQLNEERERAKAQEKEYEQEKERNQRRKIAAITSTKILS</sequence>
<feature type="domain" description="Response regulatory" evidence="7">
    <location>
        <begin position="313"/>
        <end position="464"/>
    </location>
</feature>
<keyword evidence="5" id="KW-0175">Coiled coil</keyword>